<comment type="similarity">
    <text evidence="1">Belongs to the YggT family.</text>
</comment>
<feature type="transmembrane region" description="Helical" evidence="2">
    <location>
        <begin position="112"/>
        <end position="130"/>
    </location>
</feature>
<sequence>MEMSSPLGQGGLFLLQFAVGLVIFALMLRFLMRATYADWNHPVVTFVAKVTNPICAPLNKALPTKGRWDWAAVITAVILQSLFVLLIGFLTNRDFGIGFIALAALSEVMNQLLDMLFWLIIIQVILSWVSPQYNPNTAIFIQMTQPVLEPFRRMLPPMGGFDLSPILAIVAIKLVQIVIVGSIATAAQSMIGMPG</sequence>
<feature type="transmembrane region" description="Helical" evidence="2">
    <location>
        <begin position="163"/>
        <end position="187"/>
    </location>
</feature>
<dbReference type="Pfam" id="PF02325">
    <property type="entry name" value="CCB3_YggT"/>
    <property type="match status" value="2"/>
</dbReference>
<accession>A0ABS3Q3K3</accession>
<protein>
    <submittedName>
        <fullName evidence="3">YggT family protein</fullName>
    </submittedName>
</protein>
<organism evidence="3 4">
    <name type="scientific">Thiomicrorhabdus marina</name>
    <dbReference type="NCBI Taxonomy" id="2818442"/>
    <lineage>
        <taxon>Bacteria</taxon>
        <taxon>Pseudomonadati</taxon>
        <taxon>Pseudomonadota</taxon>
        <taxon>Gammaproteobacteria</taxon>
        <taxon>Thiotrichales</taxon>
        <taxon>Piscirickettsiaceae</taxon>
        <taxon>Thiomicrorhabdus</taxon>
    </lineage>
</organism>
<proteinExistence type="inferred from homology"/>
<dbReference type="RefSeq" id="WP_208148358.1">
    <property type="nucleotide sequence ID" value="NZ_JAGETV010000006.1"/>
</dbReference>
<keyword evidence="4" id="KW-1185">Reference proteome</keyword>
<feature type="transmembrane region" description="Helical" evidence="2">
    <location>
        <begin position="12"/>
        <end position="32"/>
    </location>
</feature>
<evidence type="ECO:0000313" key="4">
    <source>
        <dbReference type="Proteomes" id="UP000664835"/>
    </source>
</evidence>
<evidence type="ECO:0000256" key="2">
    <source>
        <dbReference type="SAM" id="Phobius"/>
    </source>
</evidence>
<evidence type="ECO:0000313" key="3">
    <source>
        <dbReference type="EMBL" id="MBO1926912.1"/>
    </source>
</evidence>
<keyword evidence="2" id="KW-1133">Transmembrane helix</keyword>
<feature type="transmembrane region" description="Helical" evidence="2">
    <location>
        <begin position="70"/>
        <end position="91"/>
    </location>
</feature>
<keyword evidence="2" id="KW-0812">Transmembrane</keyword>
<reference evidence="3 4" key="1">
    <citation type="submission" date="2021-03" db="EMBL/GenBank/DDBJ databases">
        <title>Thiomicrorhabdus sp.nov.,novel sulfur-oxidizing bacteria isolated from coastal sediment.</title>
        <authorList>
            <person name="Liu X."/>
        </authorList>
    </citation>
    <scope>NUCLEOTIDE SEQUENCE [LARGE SCALE GENOMIC DNA]</scope>
    <source>
        <strain evidence="3 4">6S2-11</strain>
    </source>
</reference>
<keyword evidence="2" id="KW-0472">Membrane</keyword>
<gene>
    <name evidence="3" type="ORF">J3998_04925</name>
</gene>
<name>A0ABS3Q3K3_9GAMM</name>
<dbReference type="PANTHER" id="PTHR33219">
    <property type="entry name" value="YLMG HOMOLOG PROTEIN 2, CHLOROPLASTIC"/>
    <property type="match status" value="1"/>
</dbReference>
<evidence type="ECO:0000256" key="1">
    <source>
        <dbReference type="ARBA" id="ARBA00010894"/>
    </source>
</evidence>
<dbReference type="InterPro" id="IPR003425">
    <property type="entry name" value="CCB3/YggT"/>
</dbReference>
<comment type="caution">
    <text evidence="3">The sequence shown here is derived from an EMBL/GenBank/DDBJ whole genome shotgun (WGS) entry which is preliminary data.</text>
</comment>
<dbReference type="EMBL" id="JAGETV010000006">
    <property type="protein sequence ID" value="MBO1926912.1"/>
    <property type="molecule type" value="Genomic_DNA"/>
</dbReference>
<dbReference type="Proteomes" id="UP000664835">
    <property type="component" value="Unassembled WGS sequence"/>
</dbReference>
<dbReference type="PANTHER" id="PTHR33219:SF14">
    <property type="entry name" value="PROTEIN COFACTOR ASSEMBLY OF COMPLEX C SUBUNIT B CCB3, CHLOROPLASTIC-RELATED"/>
    <property type="match status" value="1"/>
</dbReference>